<dbReference type="EMBL" id="PVNL01000124">
    <property type="protein sequence ID" value="PRP98596.1"/>
    <property type="molecule type" value="Genomic_DNA"/>
</dbReference>
<protein>
    <submittedName>
        <fullName evidence="2">Protein-arginine deiminase</fullName>
    </submittedName>
</protein>
<comment type="caution">
    <text evidence="2">The sequence shown here is derived from an EMBL/GenBank/DDBJ whole genome shotgun (WGS) entry which is preliminary data.</text>
</comment>
<dbReference type="PROSITE" id="PS00973">
    <property type="entry name" value="USP_2"/>
    <property type="match status" value="1"/>
</dbReference>
<dbReference type="PROSITE" id="PS00972">
    <property type="entry name" value="USP_1"/>
    <property type="match status" value="1"/>
</dbReference>
<dbReference type="PANTHER" id="PTHR10837:SF3">
    <property type="entry name" value="PROTEIN-ARGININE DEIMINASE TYPE-4"/>
    <property type="match status" value="1"/>
</dbReference>
<dbReference type="InterPro" id="IPR001394">
    <property type="entry name" value="Peptidase_C19_UCH"/>
</dbReference>
<dbReference type="Gene3D" id="3.75.10.10">
    <property type="entry name" value="L-arginine/glycine Amidinotransferase, Chain A"/>
    <property type="match status" value="1"/>
</dbReference>
<dbReference type="PANTHER" id="PTHR10837">
    <property type="entry name" value="PEPTIDYLARGININE DEIMINASE"/>
    <property type="match status" value="1"/>
</dbReference>
<dbReference type="Pfam" id="PF03068">
    <property type="entry name" value="PAD"/>
    <property type="match status" value="2"/>
</dbReference>
<dbReference type="PROSITE" id="PS50235">
    <property type="entry name" value="USP_3"/>
    <property type="match status" value="1"/>
</dbReference>
<dbReference type="InterPro" id="IPR004303">
    <property type="entry name" value="PAD"/>
</dbReference>
<dbReference type="InterPro" id="IPR038765">
    <property type="entry name" value="Papain-like_cys_pep_sf"/>
</dbReference>
<dbReference type="GO" id="GO:0005509">
    <property type="term" value="F:calcium ion binding"/>
    <property type="evidence" value="ECO:0007669"/>
    <property type="project" value="InterPro"/>
</dbReference>
<dbReference type="SUPFAM" id="SSF110083">
    <property type="entry name" value="Peptidylarginine deiminase Pad4, middle domain"/>
    <property type="match status" value="1"/>
</dbReference>
<evidence type="ECO:0000313" key="2">
    <source>
        <dbReference type="EMBL" id="PRP98596.1"/>
    </source>
</evidence>
<dbReference type="SUPFAM" id="SSF55909">
    <property type="entry name" value="Pentein"/>
    <property type="match status" value="1"/>
</dbReference>
<dbReference type="Gene3D" id="3.90.70.10">
    <property type="entry name" value="Cysteine proteinases"/>
    <property type="match status" value="2"/>
</dbReference>
<name>A0A2S9Y0H6_9BACT</name>
<dbReference type="GO" id="GO:0016579">
    <property type="term" value="P:protein deubiquitination"/>
    <property type="evidence" value="ECO:0007669"/>
    <property type="project" value="InterPro"/>
</dbReference>
<dbReference type="Proteomes" id="UP000238823">
    <property type="component" value="Unassembled WGS sequence"/>
</dbReference>
<sequence length="1184" mass="131167">MKWKNVFIKVKGVGILRGEEAKRWIIENLQPEQPSITKLNDNVWLKFTGGHPLIKLGHLRDALIWQSKGQVVDFGVVEDVERPVSDAPNTVRLFGNNVIKSRSSRLAMHLDVDRDGRVDDEPANNVEWAWGLASKGAIILPKLKVYDNPEDLVLERAEIQLRWAGTYLEGWTASLSVDKPEKVRVYGPSEGYTGQQHGAQAVIEQRETNCTYQLDELPGLEGASHSAAINIEPKVAIEGCEGMAAKLTGQSFPDEATFKTACQEHYLPAAHEAYKRHHLNQLEPEIAKHKATLEQHLVIGKKLNFGAIRKAAQAIKESKRLEAAVRGLQDQTVSSWDDLVIKLNEAAAEKLMVPGPTEFLGRLDELWGRIAAAAKRPEYDTKASFDLQPGVAAFDAIHDSNGTDNASLWIEAVAFPEVTDDTQWEVTLTFRFTPPTGRGDEVEQSAVVRIAPWLMANDLDPTEVVYVKDLTDEPLDIAASIQAFATTAGSESRTTLAQRAATKGFCRDLIKSGYATAPHYQVRVVMTGLDQQAGLSIVPSGPDIALLDRRVGAGTGSSQDNGGNYMVSPPTEQHPFGRIIYGHQENFECNHAGFLDAQRVQSAIRIDSTWLKVGHVDEMLAFLPDRSSKPNPKWPFKLLFANSRLALLMLLEVAAEANPATADVAAVIARAVKKHEEHRETTIDEKFIATHYPATEAVTPAAGFELPNERGLVDDGNIFRTSARDYFNSHRELFLDFARKIQPVIDNARATLIRELEIDEGDVLDVPVLFHGKIPVTGDSVNMLVLSHAEATHCLVPKPFGPVVSGAYVFEKYLHDKLTELEVTFEFLNDWADFHLEHGEIHCGTNQLPRPLADYQWWHMAAPDIVQHAGTAGASATDEVHNETVEVVGFQNMGNTCYLASTLQVLIHSTYVDTVAAIASMPLRNVVTNYRNDAANGTYTRVDEQVRYTRSVIGLRDELVTSIQVGVGTQEDPSQVWGHLLDTPCLDQQVQLQLRRRYTVPNPTGPGPTVDVTELDAEGWVLNPDVQDHSLVIIPPGGHPTLDQAVAAAWNRPGPPDVSLHEAHINGTIYQDLPLAQEVTSWHGNAPQRFVLQLARFEWRDGAPHKITAAVQVTPQLTIGGIQFELRGVIEHIGGFTNVGHYVAYVKERTNNNWFRADDTRIEHLAEQAVLDRAKVGYLFYFER</sequence>
<dbReference type="InterPro" id="IPR028889">
    <property type="entry name" value="USP"/>
</dbReference>
<feature type="domain" description="USP" evidence="1">
    <location>
        <begin position="888"/>
        <end position="1184"/>
    </location>
</feature>
<dbReference type="OrthoDB" id="249764at2"/>
<dbReference type="InterPro" id="IPR018200">
    <property type="entry name" value="USP_CS"/>
</dbReference>
<reference evidence="2 3" key="1">
    <citation type="submission" date="2018-03" db="EMBL/GenBank/DDBJ databases">
        <title>Draft Genome Sequences of the Obligatory Marine Myxobacteria Enhygromyxa salina SWB007.</title>
        <authorList>
            <person name="Poehlein A."/>
            <person name="Moghaddam J.A."/>
            <person name="Harms H."/>
            <person name="Alanjari M."/>
            <person name="Koenig G.M."/>
            <person name="Daniel R."/>
            <person name="Schaeberle T.F."/>
        </authorList>
    </citation>
    <scope>NUCLEOTIDE SEQUENCE [LARGE SCALE GENOMIC DNA]</scope>
    <source>
        <strain evidence="2 3">SWB007</strain>
    </source>
</reference>
<dbReference type="RefSeq" id="WP_106093367.1">
    <property type="nucleotide sequence ID" value="NZ_PVNL01000124.1"/>
</dbReference>
<dbReference type="SUPFAM" id="SSF54001">
    <property type="entry name" value="Cysteine proteinases"/>
    <property type="match status" value="1"/>
</dbReference>
<dbReference type="InterPro" id="IPR013530">
    <property type="entry name" value="PAD_C"/>
</dbReference>
<dbReference type="CDD" id="cd02257">
    <property type="entry name" value="Peptidase_C19"/>
    <property type="match status" value="1"/>
</dbReference>
<dbReference type="AlphaFoldDB" id="A0A2S9Y0H6"/>
<evidence type="ECO:0000313" key="3">
    <source>
        <dbReference type="Proteomes" id="UP000238823"/>
    </source>
</evidence>
<dbReference type="InterPro" id="IPR036556">
    <property type="entry name" value="PAD_central_sf"/>
</dbReference>
<dbReference type="Pfam" id="PF00443">
    <property type="entry name" value="UCH"/>
    <property type="match status" value="1"/>
</dbReference>
<dbReference type="GO" id="GO:0140794">
    <property type="term" value="F:histone arginine deiminase activity"/>
    <property type="evidence" value="ECO:0007669"/>
    <property type="project" value="TreeGrafter"/>
</dbReference>
<evidence type="ECO:0000259" key="1">
    <source>
        <dbReference type="PROSITE" id="PS50235"/>
    </source>
</evidence>
<proteinExistence type="predicted"/>
<dbReference type="GO" id="GO:0004843">
    <property type="term" value="F:cysteine-type deubiquitinase activity"/>
    <property type="evidence" value="ECO:0007669"/>
    <property type="project" value="InterPro"/>
</dbReference>
<dbReference type="GO" id="GO:0005737">
    <property type="term" value="C:cytoplasm"/>
    <property type="evidence" value="ECO:0007669"/>
    <property type="project" value="InterPro"/>
</dbReference>
<accession>A0A2S9Y0H6</accession>
<gene>
    <name evidence="2" type="ORF">ENSA7_65390</name>
</gene>
<organism evidence="2 3">
    <name type="scientific">Enhygromyxa salina</name>
    <dbReference type="NCBI Taxonomy" id="215803"/>
    <lineage>
        <taxon>Bacteria</taxon>
        <taxon>Pseudomonadati</taxon>
        <taxon>Myxococcota</taxon>
        <taxon>Polyangia</taxon>
        <taxon>Nannocystales</taxon>
        <taxon>Nannocystaceae</taxon>
        <taxon>Enhygromyxa</taxon>
    </lineage>
</organism>